<dbReference type="EnsemblPlants" id="ORUFI06G19690.1">
    <property type="protein sequence ID" value="ORUFI06G19690.1"/>
    <property type="gene ID" value="ORUFI06G19690"/>
</dbReference>
<organism evidence="1 2">
    <name type="scientific">Oryza rufipogon</name>
    <name type="common">Brownbeard rice</name>
    <name type="synonym">Asian wild rice</name>
    <dbReference type="NCBI Taxonomy" id="4529"/>
    <lineage>
        <taxon>Eukaryota</taxon>
        <taxon>Viridiplantae</taxon>
        <taxon>Streptophyta</taxon>
        <taxon>Embryophyta</taxon>
        <taxon>Tracheophyta</taxon>
        <taxon>Spermatophyta</taxon>
        <taxon>Magnoliopsida</taxon>
        <taxon>Liliopsida</taxon>
        <taxon>Poales</taxon>
        <taxon>Poaceae</taxon>
        <taxon>BOP clade</taxon>
        <taxon>Oryzoideae</taxon>
        <taxon>Oryzeae</taxon>
        <taxon>Oryzinae</taxon>
        <taxon>Oryza</taxon>
    </lineage>
</organism>
<keyword evidence="2" id="KW-1185">Reference proteome</keyword>
<accession>A0A0E0PZ74</accession>
<dbReference type="AlphaFoldDB" id="A0A0E0PZ74"/>
<dbReference type="Proteomes" id="UP000008022">
    <property type="component" value="Unassembled WGS sequence"/>
</dbReference>
<evidence type="ECO:0000313" key="1">
    <source>
        <dbReference type="EnsemblPlants" id="ORUFI06G19690.1"/>
    </source>
</evidence>
<dbReference type="HOGENOM" id="CLU_1761659_0_0_1"/>
<reference evidence="2" key="1">
    <citation type="submission" date="2013-06" db="EMBL/GenBank/DDBJ databases">
        <authorList>
            <person name="Zhao Q."/>
        </authorList>
    </citation>
    <scope>NUCLEOTIDE SEQUENCE</scope>
    <source>
        <strain evidence="2">cv. W1943</strain>
    </source>
</reference>
<reference evidence="1" key="2">
    <citation type="submission" date="2015-06" db="UniProtKB">
        <authorList>
            <consortium name="EnsemblPlants"/>
        </authorList>
    </citation>
    <scope>IDENTIFICATION</scope>
</reference>
<dbReference type="Gramene" id="ORUFI06G19690.1">
    <property type="protein sequence ID" value="ORUFI06G19690.1"/>
    <property type="gene ID" value="ORUFI06G19690"/>
</dbReference>
<sequence>MGTKVPITCCMRCPWTHYHDTVTHVAINQIQGTIEIHLKRNAPRAPGATSCGLCSGCICHKPPKHSPSWVVLGVHLQFAPEYGPPRVVLGAHLQPAAKYDPSWDVLGVHLPPRSTAECLEEHICMDPTKPRIECEAVYTNPACDWDNT</sequence>
<name>A0A0E0PZ74_ORYRU</name>
<proteinExistence type="predicted"/>
<dbReference type="OMA" id="CLEEHIC"/>
<protein>
    <submittedName>
        <fullName evidence="1">Uncharacterized protein</fullName>
    </submittedName>
</protein>
<evidence type="ECO:0000313" key="2">
    <source>
        <dbReference type="Proteomes" id="UP000008022"/>
    </source>
</evidence>